<sequence length="54" mass="6168">MVLTSDTPSQQGVAFNSRANQRVIQIVEVQKDPTGLQNPKLRKFPRDHLLLLRL</sequence>
<proteinExistence type="predicted"/>
<evidence type="ECO:0000313" key="2">
    <source>
        <dbReference type="EMBL" id="EDL75068.1"/>
    </source>
</evidence>
<dbReference type="InterPro" id="IPR004015">
    <property type="entry name" value="SKI-int_prot_SKIP_SNW-dom"/>
</dbReference>
<dbReference type="GO" id="GO:0000398">
    <property type="term" value="P:mRNA splicing, via spliceosome"/>
    <property type="evidence" value="ECO:0007669"/>
    <property type="project" value="InterPro"/>
</dbReference>
<reference evidence="2 3" key="1">
    <citation type="submission" date="2005-09" db="EMBL/GenBank/DDBJ databases">
        <authorList>
            <person name="Mural R.J."/>
            <person name="Li P.W."/>
            <person name="Adams M.D."/>
            <person name="Amanatides P.G."/>
            <person name="Baden-Tillson H."/>
            <person name="Barnstead M."/>
            <person name="Chin S.H."/>
            <person name="Dew I."/>
            <person name="Evans C.A."/>
            <person name="Ferriera S."/>
            <person name="Flanigan M."/>
            <person name="Fosler C."/>
            <person name="Glodek A."/>
            <person name="Gu Z."/>
            <person name="Holt R.A."/>
            <person name="Jennings D."/>
            <person name="Kraft C.L."/>
            <person name="Lu F."/>
            <person name="Nguyen T."/>
            <person name="Nusskern D.R."/>
            <person name="Pfannkoch C.M."/>
            <person name="Sitter C."/>
            <person name="Sutton G.G."/>
            <person name="Venter J.C."/>
            <person name="Wang Z."/>
            <person name="Woodage T."/>
            <person name="Zheng X.H."/>
            <person name="Zhong F."/>
        </authorList>
    </citation>
    <scope>NUCLEOTIDE SEQUENCE [LARGE SCALE GENOMIC DNA]</scope>
    <source>
        <strain>BN</strain>
        <strain evidence="3">Sprague-Dawley</strain>
    </source>
</reference>
<evidence type="ECO:0000259" key="1">
    <source>
        <dbReference type="Pfam" id="PF02731"/>
    </source>
</evidence>
<dbReference type="Proteomes" id="UP000234681">
    <property type="component" value="Chromosome 16"/>
</dbReference>
<evidence type="ECO:0000313" key="3">
    <source>
        <dbReference type="Proteomes" id="UP000234681"/>
    </source>
</evidence>
<protein>
    <submittedName>
        <fullName evidence="2">RCG39171</fullName>
    </submittedName>
</protein>
<dbReference type="AlphaFoldDB" id="A6KMK0"/>
<gene>
    <name evidence="2" type="ORF">rCG_39171</name>
</gene>
<name>A6KMK0_RAT</name>
<feature type="domain" description="SKI-interacting protein SKIP SNW" evidence="1">
    <location>
        <begin position="7"/>
        <end position="47"/>
    </location>
</feature>
<organism evidence="2 3">
    <name type="scientific">Rattus norvegicus</name>
    <name type="common">Rat</name>
    <dbReference type="NCBI Taxonomy" id="10116"/>
    <lineage>
        <taxon>Eukaryota</taxon>
        <taxon>Metazoa</taxon>
        <taxon>Chordata</taxon>
        <taxon>Craniata</taxon>
        <taxon>Vertebrata</taxon>
        <taxon>Euteleostomi</taxon>
        <taxon>Mammalia</taxon>
        <taxon>Eutheria</taxon>
        <taxon>Euarchontoglires</taxon>
        <taxon>Glires</taxon>
        <taxon>Rodentia</taxon>
        <taxon>Myomorpha</taxon>
        <taxon>Muroidea</taxon>
        <taxon>Muridae</taxon>
        <taxon>Murinae</taxon>
        <taxon>Rattus</taxon>
    </lineage>
</organism>
<dbReference type="EMBL" id="CH474067">
    <property type="protein sequence ID" value="EDL75068.1"/>
    <property type="molecule type" value="Genomic_DNA"/>
</dbReference>
<accession>A6KMK0</accession>
<dbReference type="GO" id="GO:0005681">
    <property type="term" value="C:spliceosomal complex"/>
    <property type="evidence" value="ECO:0007669"/>
    <property type="project" value="InterPro"/>
</dbReference>
<dbReference type="Pfam" id="PF02731">
    <property type="entry name" value="SKIP_SNW"/>
    <property type="match status" value="1"/>
</dbReference>